<name>T1KXR4_TETUR</name>
<reference evidence="3" key="2">
    <citation type="submission" date="2015-06" db="UniProtKB">
        <authorList>
            <consortium name="EnsemblMetazoa"/>
        </authorList>
    </citation>
    <scope>IDENTIFICATION</scope>
</reference>
<evidence type="ECO:0000313" key="4">
    <source>
        <dbReference type="Proteomes" id="UP000015104"/>
    </source>
</evidence>
<dbReference type="Proteomes" id="UP000015104">
    <property type="component" value="Unassembled WGS sequence"/>
</dbReference>
<dbReference type="EMBL" id="CAEY01000696">
    <property type="status" value="NOT_ANNOTATED_CDS"/>
    <property type="molecule type" value="Genomic_DNA"/>
</dbReference>
<dbReference type="AlphaFoldDB" id="T1KXR4"/>
<evidence type="ECO:0000256" key="1">
    <source>
        <dbReference type="SAM" id="MobiDB-lite"/>
    </source>
</evidence>
<evidence type="ECO:0000313" key="3">
    <source>
        <dbReference type="EnsemblMetazoa" id="tetur26g01090.1"/>
    </source>
</evidence>
<dbReference type="InterPro" id="IPR000210">
    <property type="entry name" value="BTB/POZ_dom"/>
</dbReference>
<reference evidence="4" key="1">
    <citation type="submission" date="2011-08" db="EMBL/GenBank/DDBJ databases">
        <authorList>
            <person name="Rombauts S."/>
        </authorList>
    </citation>
    <scope>NUCLEOTIDE SEQUENCE</scope>
    <source>
        <strain evidence="4">London</strain>
    </source>
</reference>
<dbReference type="HOGENOM" id="CLU_788288_0_0_1"/>
<sequence>MSLTVHLKLCIPVPIECLIAEWRYRLKDFRLIDSDGNSLMFHKTILQNISPKFDYLNKFCGEVGDGIEQMRLQTLGYYALQALYDLIYVGPLVTDEKRAWELCDQLQVLQLPLVTERRLESYINYKEVQLNNSYSDKEKNPYLPYTSTPNTSLTRRMILPTEDVELLNRHGSNVDEIQETSRTVRWFDLNEIQQRGTQIKRTTTDGLSCIKQASVQSKLKRKQDIALHRMTVTSMTSSLKSDGPSREVKELNKHKTDDKEKFLADFGLFCSPRPITRSLVKAIGMGSESLLPEKNKTLSPSKSPPKKSVPRSQSLNNRPPDLPPTALQEMRKVTPKYQNQSTSHRAKTDTLL</sequence>
<protein>
    <recommendedName>
        <fullName evidence="2">BTB domain-containing protein</fullName>
    </recommendedName>
</protein>
<feature type="region of interest" description="Disordered" evidence="1">
    <location>
        <begin position="291"/>
        <end position="352"/>
    </location>
</feature>
<accession>T1KXR4</accession>
<proteinExistence type="predicted"/>
<dbReference type="PROSITE" id="PS50097">
    <property type="entry name" value="BTB"/>
    <property type="match status" value="1"/>
</dbReference>
<organism evidence="3 4">
    <name type="scientific">Tetranychus urticae</name>
    <name type="common">Two-spotted spider mite</name>
    <dbReference type="NCBI Taxonomy" id="32264"/>
    <lineage>
        <taxon>Eukaryota</taxon>
        <taxon>Metazoa</taxon>
        <taxon>Ecdysozoa</taxon>
        <taxon>Arthropoda</taxon>
        <taxon>Chelicerata</taxon>
        <taxon>Arachnida</taxon>
        <taxon>Acari</taxon>
        <taxon>Acariformes</taxon>
        <taxon>Trombidiformes</taxon>
        <taxon>Prostigmata</taxon>
        <taxon>Eleutherengona</taxon>
        <taxon>Raphignathae</taxon>
        <taxon>Tetranychoidea</taxon>
        <taxon>Tetranychidae</taxon>
        <taxon>Tetranychus</taxon>
    </lineage>
</organism>
<keyword evidence="4" id="KW-1185">Reference proteome</keyword>
<feature type="domain" description="BTB" evidence="2">
    <location>
        <begin position="27"/>
        <end position="96"/>
    </location>
</feature>
<dbReference type="EnsemblMetazoa" id="tetur26g01090.1">
    <property type="protein sequence ID" value="tetur26g01090.1"/>
    <property type="gene ID" value="tetur26g01090"/>
</dbReference>
<feature type="compositionally biased region" description="Basic and acidic residues" evidence="1">
    <location>
        <begin position="243"/>
        <end position="254"/>
    </location>
</feature>
<feature type="region of interest" description="Disordered" evidence="1">
    <location>
        <begin position="234"/>
        <end position="254"/>
    </location>
</feature>
<evidence type="ECO:0000259" key="2">
    <source>
        <dbReference type="PROSITE" id="PS50097"/>
    </source>
</evidence>